<keyword evidence="2" id="KW-1185">Reference proteome</keyword>
<proteinExistence type="predicted"/>
<dbReference type="HOGENOM" id="CLU_2137566_0_0_1"/>
<sequence length="113" mass="12798">MVVAELGWRGGEDGARGVDVHGCRGDSEWRQAREGDDEFGYNEFMFVFENNREAINRMPRSLMSAFDNRSWIPVTNILFQLCKGLGFASSKNVESSSSAIFQVLLRETCTHEE</sequence>
<accession>A0A0E0LNL4</accession>
<evidence type="ECO:0000313" key="1">
    <source>
        <dbReference type="EnsemblPlants" id="OPUNC07G21520.2"/>
    </source>
</evidence>
<dbReference type="EnsemblPlants" id="OPUNC07G21520.2">
    <property type="protein sequence ID" value="OPUNC07G21520.2"/>
    <property type="gene ID" value="OPUNC07G21520"/>
</dbReference>
<name>A0A0E0LNL4_ORYPU</name>
<dbReference type="Proteomes" id="UP000026962">
    <property type="component" value="Chromosome 7"/>
</dbReference>
<dbReference type="AlphaFoldDB" id="A0A0E0LNL4"/>
<dbReference type="Gramene" id="OPUNC07G21520.2">
    <property type="protein sequence ID" value="OPUNC07G21520.2"/>
    <property type="gene ID" value="OPUNC07G21520"/>
</dbReference>
<protein>
    <submittedName>
        <fullName evidence="1">Uncharacterized protein</fullName>
    </submittedName>
</protein>
<evidence type="ECO:0000313" key="2">
    <source>
        <dbReference type="Proteomes" id="UP000026962"/>
    </source>
</evidence>
<reference evidence="1" key="1">
    <citation type="submission" date="2015-04" db="UniProtKB">
        <authorList>
            <consortium name="EnsemblPlants"/>
        </authorList>
    </citation>
    <scope>IDENTIFICATION</scope>
</reference>
<reference evidence="1" key="2">
    <citation type="submission" date="2018-05" db="EMBL/GenBank/DDBJ databases">
        <title>OpunRS2 (Oryza punctata Reference Sequence Version 2).</title>
        <authorList>
            <person name="Zhang J."/>
            <person name="Kudrna D."/>
            <person name="Lee S."/>
            <person name="Talag J."/>
            <person name="Welchert J."/>
            <person name="Wing R.A."/>
        </authorList>
    </citation>
    <scope>NUCLEOTIDE SEQUENCE [LARGE SCALE GENOMIC DNA]</scope>
</reference>
<organism evidence="1">
    <name type="scientific">Oryza punctata</name>
    <name type="common">Red rice</name>
    <dbReference type="NCBI Taxonomy" id="4537"/>
    <lineage>
        <taxon>Eukaryota</taxon>
        <taxon>Viridiplantae</taxon>
        <taxon>Streptophyta</taxon>
        <taxon>Embryophyta</taxon>
        <taxon>Tracheophyta</taxon>
        <taxon>Spermatophyta</taxon>
        <taxon>Magnoliopsida</taxon>
        <taxon>Liliopsida</taxon>
        <taxon>Poales</taxon>
        <taxon>Poaceae</taxon>
        <taxon>BOP clade</taxon>
        <taxon>Oryzoideae</taxon>
        <taxon>Oryzeae</taxon>
        <taxon>Oryzinae</taxon>
        <taxon>Oryza</taxon>
    </lineage>
</organism>